<dbReference type="PANTHER" id="PTHR34109">
    <property type="entry name" value="BNAUNNG04460D PROTEIN-RELATED"/>
    <property type="match status" value="1"/>
</dbReference>
<gene>
    <name evidence="2" type="ORF">Pan216_10490</name>
</gene>
<feature type="domain" description="VOC" evidence="1">
    <location>
        <begin position="10"/>
        <end position="138"/>
    </location>
</feature>
<dbReference type="AlphaFoldDB" id="A0A518AZS2"/>
<dbReference type="Gene3D" id="3.30.720.110">
    <property type="match status" value="1"/>
</dbReference>
<dbReference type="OrthoDB" id="9795306at2"/>
<evidence type="ECO:0000313" key="3">
    <source>
        <dbReference type="Proteomes" id="UP000317093"/>
    </source>
</evidence>
<dbReference type="InterPro" id="IPR004360">
    <property type="entry name" value="Glyas_Fos-R_dOase_dom"/>
</dbReference>
<dbReference type="Pfam" id="PF00903">
    <property type="entry name" value="Glyoxalase"/>
    <property type="match status" value="1"/>
</dbReference>
<dbReference type="Proteomes" id="UP000317093">
    <property type="component" value="Chromosome"/>
</dbReference>
<dbReference type="PROSITE" id="PS51819">
    <property type="entry name" value="VOC"/>
    <property type="match status" value="1"/>
</dbReference>
<dbReference type="Gene3D" id="3.30.720.120">
    <property type="match status" value="1"/>
</dbReference>
<dbReference type="KEGG" id="knv:Pan216_10490"/>
<keyword evidence="3" id="KW-1185">Reference proteome</keyword>
<dbReference type="InterPro" id="IPR037523">
    <property type="entry name" value="VOC_core"/>
</dbReference>
<accession>A0A518AZS2</accession>
<proteinExistence type="predicted"/>
<dbReference type="CDD" id="cd07246">
    <property type="entry name" value="VOC_like"/>
    <property type="match status" value="1"/>
</dbReference>
<evidence type="ECO:0000313" key="2">
    <source>
        <dbReference type="EMBL" id="QDU60211.1"/>
    </source>
</evidence>
<name>A0A518AZS2_9BACT</name>
<sequence length="149" mass="16261">MSETTTRPSQMPWITPYLTVRDAAESMEFYEKAFGFSAGSTPMKDESGSVLHGEMSYRDQIVVMVGPSGAFGNPAKAPVDSVPSPVGLYVYCADADAMHERAVEAGCQSLFPPTDMFWRDRCFAVLDPDGHRWTFATHLGPSTGQEEVG</sequence>
<dbReference type="SUPFAM" id="SSF54593">
    <property type="entry name" value="Glyoxalase/Bleomycin resistance protein/Dihydroxybiphenyl dioxygenase"/>
    <property type="match status" value="1"/>
</dbReference>
<dbReference type="RefSeq" id="WP_145255702.1">
    <property type="nucleotide sequence ID" value="NZ_CP036279.1"/>
</dbReference>
<dbReference type="EMBL" id="CP036279">
    <property type="protein sequence ID" value="QDU60211.1"/>
    <property type="molecule type" value="Genomic_DNA"/>
</dbReference>
<organism evidence="2 3">
    <name type="scientific">Kolteria novifilia</name>
    <dbReference type="NCBI Taxonomy" id="2527975"/>
    <lineage>
        <taxon>Bacteria</taxon>
        <taxon>Pseudomonadati</taxon>
        <taxon>Planctomycetota</taxon>
        <taxon>Planctomycetia</taxon>
        <taxon>Kolteriales</taxon>
        <taxon>Kolteriaceae</taxon>
        <taxon>Kolteria</taxon>
    </lineage>
</organism>
<reference evidence="2 3" key="1">
    <citation type="submission" date="2019-02" db="EMBL/GenBank/DDBJ databases">
        <title>Deep-cultivation of Planctomycetes and their phenomic and genomic characterization uncovers novel biology.</title>
        <authorList>
            <person name="Wiegand S."/>
            <person name="Jogler M."/>
            <person name="Boedeker C."/>
            <person name="Pinto D."/>
            <person name="Vollmers J."/>
            <person name="Rivas-Marin E."/>
            <person name="Kohn T."/>
            <person name="Peeters S.H."/>
            <person name="Heuer A."/>
            <person name="Rast P."/>
            <person name="Oberbeckmann S."/>
            <person name="Bunk B."/>
            <person name="Jeske O."/>
            <person name="Meyerdierks A."/>
            <person name="Storesund J.E."/>
            <person name="Kallscheuer N."/>
            <person name="Luecker S."/>
            <person name="Lage O.M."/>
            <person name="Pohl T."/>
            <person name="Merkel B.J."/>
            <person name="Hornburger P."/>
            <person name="Mueller R.-W."/>
            <person name="Bruemmer F."/>
            <person name="Labrenz M."/>
            <person name="Spormann A.M."/>
            <person name="Op den Camp H."/>
            <person name="Overmann J."/>
            <person name="Amann R."/>
            <person name="Jetten M.S.M."/>
            <person name="Mascher T."/>
            <person name="Medema M.H."/>
            <person name="Devos D.P."/>
            <person name="Kaster A.-K."/>
            <person name="Ovreas L."/>
            <person name="Rohde M."/>
            <person name="Galperin M.Y."/>
            <person name="Jogler C."/>
        </authorList>
    </citation>
    <scope>NUCLEOTIDE SEQUENCE [LARGE SCALE GENOMIC DNA]</scope>
    <source>
        <strain evidence="2 3">Pan216</strain>
    </source>
</reference>
<dbReference type="PANTHER" id="PTHR34109:SF1">
    <property type="entry name" value="VOC DOMAIN-CONTAINING PROTEIN"/>
    <property type="match status" value="1"/>
</dbReference>
<protein>
    <submittedName>
        <fullName evidence="2">Glyoxalase-like domain protein</fullName>
    </submittedName>
</protein>
<evidence type="ECO:0000259" key="1">
    <source>
        <dbReference type="PROSITE" id="PS51819"/>
    </source>
</evidence>
<dbReference type="InterPro" id="IPR029068">
    <property type="entry name" value="Glyas_Bleomycin-R_OHBP_Dase"/>
</dbReference>